<dbReference type="EC" id="3.5.1.2" evidence="10"/>
<protein>
    <recommendedName>
        <fullName evidence="10">Pyridoxal 5'-phosphate synthase subunit PdxT</fullName>
        <ecNumber evidence="10">4.3.3.6</ecNumber>
    </recommendedName>
    <alternativeName>
        <fullName evidence="10">Pdx2</fullName>
    </alternativeName>
    <alternativeName>
        <fullName evidence="10">Pyridoxal 5'-phosphate synthase glutaminase subunit</fullName>
        <ecNumber evidence="10">3.5.1.2</ecNumber>
    </alternativeName>
</protein>
<dbReference type="Proteomes" id="UP000425960">
    <property type="component" value="Chromosome"/>
</dbReference>
<dbReference type="InterPro" id="IPR021196">
    <property type="entry name" value="PdxT/SNO_CS"/>
</dbReference>
<dbReference type="GO" id="GO:1903600">
    <property type="term" value="C:glutaminase complex"/>
    <property type="evidence" value="ECO:0007669"/>
    <property type="project" value="TreeGrafter"/>
</dbReference>
<evidence type="ECO:0000256" key="7">
    <source>
        <dbReference type="ARBA" id="ARBA00049534"/>
    </source>
</evidence>
<evidence type="ECO:0000256" key="5">
    <source>
        <dbReference type="ARBA" id="ARBA00023239"/>
    </source>
</evidence>
<feature type="active site" description="Charge relay system" evidence="10 11">
    <location>
        <position position="169"/>
    </location>
</feature>
<feature type="active site" description="Nucleophile" evidence="10 11">
    <location>
        <position position="78"/>
    </location>
</feature>
<feature type="active site" description="Charge relay system" evidence="10 11">
    <location>
        <position position="171"/>
    </location>
</feature>
<dbReference type="KEGG" id="dov:DSCO28_46850"/>
<keyword evidence="4 10" id="KW-0315">Glutamine amidotransferase</keyword>
<accession>A0A5K7ZV62</accession>
<dbReference type="Gene3D" id="3.40.50.880">
    <property type="match status" value="1"/>
</dbReference>
<comment type="similarity">
    <text evidence="1 10">Belongs to the glutaminase PdxT/SNO family.</text>
</comment>
<dbReference type="PIRSF" id="PIRSF005639">
    <property type="entry name" value="Glut_amidoT_SNO"/>
    <property type="match status" value="1"/>
</dbReference>
<dbReference type="InterPro" id="IPR029062">
    <property type="entry name" value="Class_I_gatase-like"/>
</dbReference>
<dbReference type="UniPathway" id="UPA00245"/>
<feature type="binding site" evidence="10 12">
    <location>
        <begin position="46"/>
        <end position="48"/>
    </location>
    <ligand>
        <name>L-glutamine</name>
        <dbReference type="ChEBI" id="CHEBI:58359"/>
    </ligand>
</feature>
<keyword evidence="3 10" id="KW-0663">Pyridoxal phosphate</keyword>
<keyword evidence="2 10" id="KW-0378">Hydrolase</keyword>
<evidence type="ECO:0000256" key="9">
    <source>
        <dbReference type="ARBA" id="ARBA00064749"/>
    </source>
</evidence>
<dbReference type="EC" id="4.3.3.6" evidence="10"/>
<proteinExistence type="inferred from homology"/>
<dbReference type="PANTHER" id="PTHR31559">
    <property type="entry name" value="PYRIDOXAL 5'-PHOSPHATE SYNTHASE SUBUNIT SNO"/>
    <property type="match status" value="1"/>
</dbReference>
<feature type="binding site" evidence="10 12">
    <location>
        <position position="104"/>
    </location>
    <ligand>
        <name>L-glutamine</name>
        <dbReference type="ChEBI" id="CHEBI:58359"/>
    </ligand>
</feature>
<evidence type="ECO:0000256" key="12">
    <source>
        <dbReference type="PIRSR" id="PIRSR005639-2"/>
    </source>
</evidence>
<gene>
    <name evidence="10 13" type="primary">pdxT</name>
    <name evidence="13" type="ORF">DSCO28_46850</name>
</gene>
<dbReference type="InterPro" id="IPR002161">
    <property type="entry name" value="PdxT/SNO"/>
</dbReference>
<comment type="catalytic activity">
    <reaction evidence="6 10">
        <text>aldehydo-D-ribose 5-phosphate + D-glyceraldehyde 3-phosphate + L-glutamine = pyridoxal 5'-phosphate + L-glutamate + phosphate + 3 H2O + H(+)</text>
        <dbReference type="Rhea" id="RHEA:31507"/>
        <dbReference type="ChEBI" id="CHEBI:15377"/>
        <dbReference type="ChEBI" id="CHEBI:15378"/>
        <dbReference type="ChEBI" id="CHEBI:29985"/>
        <dbReference type="ChEBI" id="CHEBI:43474"/>
        <dbReference type="ChEBI" id="CHEBI:58273"/>
        <dbReference type="ChEBI" id="CHEBI:58359"/>
        <dbReference type="ChEBI" id="CHEBI:59776"/>
        <dbReference type="ChEBI" id="CHEBI:597326"/>
        <dbReference type="EC" id="4.3.3.6"/>
    </reaction>
</comment>
<reference evidence="13 14" key="1">
    <citation type="submission" date="2019-11" db="EMBL/GenBank/DDBJ databases">
        <title>Comparative genomics of hydrocarbon-degrading Desulfosarcina strains.</title>
        <authorList>
            <person name="Watanabe M."/>
            <person name="Kojima H."/>
            <person name="Fukui M."/>
        </authorList>
    </citation>
    <scope>NUCLEOTIDE SEQUENCE [LARGE SCALE GENOMIC DNA]</scope>
    <source>
        <strain evidence="13 14">28bB2T</strain>
    </source>
</reference>
<dbReference type="GO" id="GO:0042823">
    <property type="term" value="P:pyridoxal phosphate biosynthetic process"/>
    <property type="evidence" value="ECO:0007669"/>
    <property type="project" value="UniProtKB-UniRule"/>
</dbReference>
<evidence type="ECO:0000256" key="1">
    <source>
        <dbReference type="ARBA" id="ARBA00008345"/>
    </source>
</evidence>
<dbReference type="HAMAP" id="MF_01615">
    <property type="entry name" value="PdxT"/>
    <property type="match status" value="1"/>
</dbReference>
<dbReference type="NCBIfam" id="TIGR03800">
    <property type="entry name" value="PLP_synth_Pdx2"/>
    <property type="match status" value="1"/>
</dbReference>
<dbReference type="PANTHER" id="PTHR31559:SF0">
    <property type="entry name" value="PYRIDOXAL 5'-PHOSPHATE SYNTHASE SUBUNIT SNO1-RELATED"/>
    <property type="match status" value="1"/>
</dbReference>
<evidence type="ECO:0000256" key="10">
    <source>
        <dbReference type="HAMAP-Rule" id="MF_01615"/>
    </source>
</evidence>
<dbReference type="AlphaFoldDB" id="A0A5K7ZV62"/>
<evidence type="ECO:0000256" key="6">
    <source>
        <dbReference type="ARBA" id="ARBA00047992"/>
    </source>
</evidence>
<dbReference type="GO" id="GO:0008614">
    <property type="term" value="P:pyridoxine metabolic process"/>
    <property type="evidence" value="ECO:0007669"/>
    <property type="project" value="TreeGrafter"/>
</dbReference>
<comment type="subunit">
    <text evidence="9 10">In the presence of PdxS, forms a dodecamer of heterodimers. Only shows activity in the heterodimer.</text>
</comment>
<sequence>MVVGLLGLQGAFLDHRHHVARLGHSHRVVRDLEDLAAVDRLIIPGGESTVMAMYLKAYGLVEPLKERIATGMPVWGICAGAILLAESVDNGPGILKSLGVTVRRNAYGRQDASDVHAVDVSVLDRPAFPALFIRAPRISACGPGVSVLATHDQAPVFVRQGTVMATTFHPELTDDAVFHDYFLGF</sequence>
<dbReference type="RefSeq" id="WP_155324140.1">
    <property type="nucleotide sequence ID" value="NZ_AP021876.1"/>
</dbReference>
<dbReference type="EMBL" id="AP021876">
    <property type="protein sequence ID" value="BBO84119.1"/>
    <property type="molecule type" value="Genomic_DNA"/>
</dbReference>
<evidence type="ECO:0000313" key="14">
    <source>
        <dbReference type="Proteomes" id="UP000425960"/>
    </source>
</evidence>
<comment type="function">
    <text evidence="8 10">Catalyzes the hydrolysis of glutamine to glutamate and ammonia as part of the biosynthesis of pyridoxal 5'-phosphate. The resulting ammonia molecule is channeled to the active site of PdxS.</text>
</comment>
<comment type="pathway">
    <text evidence="10">Cofactor biosynthesis; pyridoxal 5'-phosphate biosynthesis.</text>
</comment>
<evidence type="ECO:0000256" key="3">
    <source>
        <dbReference type="ARBA" id="ARBA00022898"/>
    </source>
</evidence>
<dbReference type="GO" id="GO:0036381">
    <property type="term" value="F:pyridoxal 5'-phosphate synthase (glutamine hydrolysing) activity"/>
    <property type="evidence" value="ECO:0007669"/>
    <property type="project" value="UniProtKB-UniRule"/>
</dbReference>
<feature type="binding site" evidence="10 12">
    <location>
        <begin position="133"/>
        <end position="134"/>
    </location>
    <ligand>
        <name>L-glutamine</name>
        <dbReference type="ChEBI" id="CHEBI:58359"/>
    </ligand>
</feature>
<dbReference type="GO" id="GO:0004359">
    <property type="term" value="F:glutaminase activity"/>
    <property type="evidence" value="ECO:0007669"/>
    <property type="project" value="UniProtKB-UniRule"/>
</dbReference>
<dbReference type="Pfam" id="PF01174">
    <property type="entry name" value="SNO"/>
    <property type="match status" value="1"/>
</dbReference>
<dbReference type="GO" id="GO:0005829">
    <property type="term" value="C:cytosol"/>
    <property type="evidence" value="ECO:0007669"/>
    <property type="project" value="TreeGrafter"/>
</dbReference>
<dbReference type="PROSITE" id="PS01236">
    <property type="entry name" value="PDXT_SNO_1"/>
    <property type="match status" value="1"/>
</dbReference>
<organism evidence="13 14">
    <name type="scientific">Desulfosarcina ovata subsp. sediminis</name>
    <dbReference type="NCBI Taxonomy" id="885957"/>
    <lineage>
        <taxon>Bacteria</taxon>
        <taxon>Pseudomonadati</taxon>
        <taxon>Thermodesulfobacteriota</taxon>
        <taxon>Desulfobacteria</taxon>
        <taxon>Desulfobacterales</taxon>
        <taxon>Desulfosarcinaceae</taxon>
        <taxon>Desulfosarcina</taxon>
    </lineage>
</organism>
<name>A0A5K7ZV62_9BACT</name>
<dbReference type="CDD" id="cd01749">
    <property type="entry name" value="GATase1_PB"/>
    <property type="match status" value="1"/>
</dbReference>
<dbReference type="PROSITE" id="PS51130">
    <property type="entry name" value="PDXT_SNO_2"/>
    <property type="match status" value="1"/>
</dbReference>
<evidence type="ECO:0000313" key="13">
    <source>
        <dbReference type="EMBL" id="BBO84119.1"/>
    </source>
</evidence>
<evidence type="ECO:0000256" key="4">
    <source>
        <dbReference type="ARBA" id="ARBA00022962"/>
    </source>
</evidence>
<dbReference type="SUPFAM" id="SSF52317">
    <property type="entry name" value="Class I glutamine amidotransferase-like"/>
    <property type="match status" value="1"/>
</dbReference>
<dbReference type="PROSITE" id="PS51273">
    <property type="entry name" value="GATASE_TYPE_1"/>
    <property type="match status" value="1"/>
</dbReference>
<keyword evidence="5 10" id="KW-0456">Lyase</keyword>
<dbReference type="FunFam" id="3.40.50.880:FF:000010">
    <property type="entry name" value="uncharacterized protein LOC100176842 isoform X2"/>
    <property type="match status" value="1"/>
</dbReference>
<evidence type="ECO:0000256" key="11">
    <source>
        <dbReference type="PIRSR" id="PIRSR005639-1"/>
    </source>
</evidence>
<comment type="catalytic activity">
    <reaction evidence="7 10">
        <text>L-glutamine + H2O = L-glutamate + NH4(+)</text>
        <dbReference type="Rhea" id="RHEA:15889"/>
        <dbReference type="ChEBI" id="CHEBI:15377"/>
        <dbReference type="ChEBI" id="CHEBI:28938"/>
        <dbReference type="ChEBI" id="CHEBI:29985"/>
        <dbReference type="ChEBI" id="CHEBI:58359"/>
        <dbReference type="EC" id="3.5.1.2"/>
    </reaction>
</comment>
<evidence type="ECO:0000256" key="2">
    <source>
        <dbReference type="ARBA" id="ARBA00022801"/>
    </source>
</evidence>
<dbReference type="GO" id="GO:0006543">
    <property type="term" value="P:L-glutamine catabolic process"/>
    <property type="evidence" value="ECO:0007669"/>
    <property type="project" value="UniProtKB-UniRule"/>
</dbReference>
<evidence type="ECO:0000256" key="8">
    <source>
        <dbReference type="ARBA" id="ARBA00054599"/>
    </source>
</evidence>